<dbReference type="InterPro" id="IPR019595">
    <property type="entry name" value="DUF2470"/>
</dbReference>
<proteinExistence type="predicted"/>
<dbReference type="EMBL" id="BAABJV010000001">
    <property type="protein sequence ID" value="GAA4759989.1"/>
    <property type="molecule type" value="Genomic_DNA"/>
</dbReference>
<dbReference type="Gene3D" id="3.20.180.10">
    <property type="entry name" value="PNP-oxidase-like"/>
    <property type="match status" value="1"/>
</dbReference>
<gene>
    <name evidence="2" type="ORF">GCM10023329_01200</name>
</gene>
<protein>
    <submittedName>
        <fullName evidence="2">DUF2470 domain-containing protein</fullName>
    </submittedName>
</protein>
<name>A0ABP8ZLW6_9ACTN</name>
<sequence length="238" mass="25380">MALAPARVAEPSRAERICSVVAAAGSLGLATAGTSYDLVAMHTVERGRLLLRVPGDTPLAAEAACAPRGTLAALAEFTDIAPVRARDRVRARVALFGQLSPAVVQDDPGVLVLRLDLARASIQRDGRVEPVGPSEVQSAAPDGLALQEAAMLAHLDRDHQDVVRRLGRLAAPGMCEEQAAVRPYALDRFGFTLRFEYVRGHEDVRLPFPEPVDSAAEVGAQVEALLARGRRCRRAGRA</sequence>
<dbReference type="InterPro" id="IPR037119">
    <property type="entry name" value="Haem_oxidase_HugZ-like_sf"/>
</dbReference>
<reference evidence="3" key="1">
    <citation type="journal article" date="2019" name="Int. J. Syst. Evol. Microbiol.">
        <title>The Global Catalogue of Microorganisms (GCM) 10K type strain sequencing project: providing services to taxonomists for standard genome sequencing and annotation.</title>
        <authorList>
            <consortium name="The Broad Institute Genomics Platform"/>
            <consortium name="The Broad Institute Genome Sequencing Center for Infectious Disease"/>
            <person name="Wu L."/>
            <person name="Ma J."/>
        </authorList>
    </citation>
    <scope>NUCLEOTIDE SEQUENCE [LARGE SCALE GENOMIC DNA]</scope>
    <source>
        <strain evidence="3">JCM 18324</strain>
    </source>
</reference>
<feature type="domain" description="DUF2470" evidence="1">
    <location>
        <begin position="149"/>
        <end position="224"/>
    </location>
</feature>
<evidence type="ECO:0000313" key="2">
    <source>
        <dbReference type="EMBL" id="GAA4759989.1"/>
    </source>
</evidence>
<dbReference type="RefSeq" id="WP_345608185.1">
    <property type="nucleotide sequence ID" value="NZ_BAABJV010000001.1"/>
</dbReference>
<organism evidence="2 3">
    <name type="scientific">Streptomyces sanyensis</name>
    <dbReference type="NCBI Taxonomy" id="568869"/>
    <lineage>
        <taxon>Bacteria</taxon>
        <taxon>Bacillati</taxon>
        <taxon>Actinomycetota</taxon>
        <taxon>Actinomycetes</taxon>
        <taxon>Kitasatosporales</taxon>
        <taxon>Streptomycetaceae</taxon>
        <taxon>Streptomyces</taxon>
    </lineage>
</organism>
<dbReference type="SUPFAM" id="SSF50475">
    <property type="entry name" value="FMN-binding split barrel"/>
    <property type="match status" value="1"/>
</dbReference>
<dbReference type="Pfam" id="PF10615">
    <property type="entry name" value="DUF2470"/>
    <property type="match status" value="1"/>
</dbReference>
<accession>A0ABP8ZLW6</accession>
<comment type="caution">
    <text evidence="2">The sequence shown here is derived from an EMBL/GenBank/DDBJ whole genome shotgun (WGS) entry which is preliminary data.</text>
</comment>
<evidence type="ECO:0000313" key="3">
    <source>
        <dbReference type="Proteomes" id="UP001501147"/>
    </source>
</evidence>
<keyword evidence="3" id="KW-1185">Reference proteome</keyword>
<evidence type="ECO:0000259" key="1">
    <source>
        <dbReference type="Pfam" id="PF10615"/>
    </source>
</evidence>
<dbReference type="Proteomes" id="UP001501147">
    <property type="component" value="Unassembled WGS sequence"/>
</dbReference>